<accession>A0A0J8FX34</accession>
<gene>
    <name evidence="1" type="ORF">ACR52_13860</name>
</gene>
<dbReference type="STRING" id="1674920.ACR52_13860"/>
<dbReference type="EMBL" id="LFMW01000008">
    <property type="protein sequence ID" value="KMT54872.1"/>
    <property type="molecule type" value="Genomic_DNA"/>
</dbReference>
<reference evidence="1 2" key="1">
    <citation type="submission" date="2015-06" db="EMBL/GenBank/DDBJ databases">
        <title>Draft genome sequence of an Antarctic Pseudomonas sp. strain KG01 with full potential for biotechnological applications.</title>
        <authorList>
            <person name="Pavlov M.S."/>
            <person name="Lira F."/>
            <person name="Martinez J.L."/>
            <person name="Marshall S.H."/>
        </authorList>
    </citation>
    <scope>NUCLEOTIDE SEQUENCE [LARGE SCALE GENOMIC DNA]</scope>
    <source>
        <strain evidence="1 2">KG01</strain>
    </source>
</reference>
<name>A0A0J8FX34_9PSED</name>
<sequence>MHGVQRRFEFFGQFAGLDMVAAKAQDSAADYFSDMEEVPAGRYHLVKNRIGVPVRAVQAVVLALVLAR</sequence>
<dbReference type="AlphaFoldDB" id="A0A0J8FX34"/>
<organism evidence="1 2">
    <name type="scientific">Pseudomonas fildesensis</name>
    <dbReference type="NCBI Taxonomy" id="1674920"/>
    <lineage>
        <taxon>Bacteria</taxon>
        <taxon>Pseudomonadati</taxon>
        <taxon>Pseudomonadota</taxon>
        <taxon>Gammaproteobacteria</taxon>
        <taxon>Pseudomonadales</taxon>
        <taxon>Pseudomonadaceae</taxon>
        <taxon>Pseudomonas</taxon>
    </lineage>
</organism>
<protein>
    <submittedName>
        <fullName evidence="1">Uncharacterized protein</fullName>
    </submittedName>
</protein>
<comment type="caution">
    <text evidence="1">The sequence shown here is derived from an EMBL/GenBank/DDBJ whole genome shotgun (WGS) entry which is preliminary data.</text>
</comment>
<evidence type="ECO:0000313" key="1">
    <source>
        <dbReference type="EMBL" id="KMT54872.1"/>
    </source>
</evidence>
<evidence type="ECO:0000313" key="2">
    <source>
        <dbReference type="Proteomes" id="UP000037551"/>
    </source>
</evidence>
<dbReference type="PATRIC" id="fig|1674920.3.peg.684"/>
<keyword evidence="2" id="KW-1185">Reference proteome</keyword>
<dbReference type="Proteomes" id="UP000037551">
    <property type="component" value="Unassembled WGS sequence"/>
</dbReference>
<proteinExistence type="predicted"/>